<feature type="transmembrane region" description="Helical" evidence="1">
    <location>
        <begin position="100"/>
        <end position="124"/>
    </location>
</feature>
<accession>W4HQT5</accession>
<evidence type="ECO:0000313" key="2">
    <source>
        <dbReference type="EMBL" id="ETW14788.1"/>
    </source>
</evidence>
<evidence type="ECO:0000256" key="1">
    <source>
        <dbReference type="SAM" id="Phobius"/>
    </source>
</evidence>
<keyword evidence="3" id="KW-1185">Reference proteome</keyword>
<feature type="transmembrane region" description="Helical" evidence="1">
    <location>
        <begin position="27"/>
        <end position="45"/>
    </location>
</feature>
<sequence length="528" mass="57062">MSSLDTSCRTARGPLPAAPALTRARPLVIGLVLAVALLPMLLYPLGISGDYPNHLARVWIEHRLAASDALRENFVVDWGIYPDLAMDLFTRPLMALTDPYTAGALFNVLAVAMLPLGVALLSRVTTGRVGLPVAASALLLYGKPLAWGFINFVFTAGLALCLFALWVRMRPGWPRTALFILLMPVLFFSHVLGFLLFGYLMLAYEIGRFAAGERGRLTAFLRGLFLRDGLTAILPLALFAASLRDRLSGLETEISGFGGLASRGQALVAPFDFDNGIAAVLVLAGCYLTLLVAFRRGWLTLTPALRPVFWASVALVLVVPAAFSGISFLHIRFGAIPAAILLGGATLTPAGRARALPLGAVLIGLLAVQQVVVHERMSFLDRAQSEVRAAVSVLPEGARVLVGADEVTPFVYRMNHAPAFAVIEADGYVANLFTNTSPVGVTERAQPLHRPQAWPLSAEELAEGARRAPSTSEAPNGIHDDYFHGWPRTFDALVWFITPGGTLPDETHLREIERHETFRLYAVARGTE</sequence>
<dbReference type="EMBL" id="AQQW01000001">
    <property type="protein sequence ID" value="ETW14788.1"/>
    <property type="molecule type" value="Genomic_DNA"/>
</dbReference>
<proteinExistence type="predicted"/>
<evidence type="ECO:0008006" key="4">
    <source>
        <dbReference type="Google" id="ProtNLM"/>
    </source>
</evidence>
<reference evidence="2 3" key="1">
    <citation type="journal article" date="2014" name="Antonie Van Leeuwenhoek">
        <title>Roseivivax atlanticus sp. nov., isolated from surface seawater of the Atlantic Ocean.</title>
        <authorList>
            <person name="Li G."/>
            <person name="Lai Q."/>
            <person name="Liu X."/>
            <person name="Sun F."/>
            <person name="Shao Z."/>
        </authorList>
    </citation>
    <scope>NUCLEOTIDE SEQUENCE [LARGE SCALE GENOMIC DNA]</scope>
    <source>
        <strain evidence="2 3">22II-s10s</strain>
    </source>
</reference>
<organism evidence="2 3">
    <name type="scientific">Roseivivax marinus</name>
    <dbReference type="NCBI Taxonomy" id="1379903"/>
    <lineage>
        <taxon>Bacteria</taxon>
        <taxon>Pseudomonadati</taxon>
        <taxon>Pseudomonadota</taxon>
        <taxon>Alphaproteobacteria</taxon>
        <taxon>Rhodobacterales</taxon>
        <taxon>Roseobacteraceae</taxon>
        <taxon>Roseivivax</taxon>
    </lineage>
</organism>
<feature type="transmembrane region" description="Helical" evidence="1">
    <location>
        <begin position="178"/>
        <end position="203"/>
    </location>
</feature>
<dbReference type="RefSeq" id="WP_043841744.1">
    <property type="nucleotide sequence ID" value="NZ_AQQW01000001.1"/>
</dbReference>
<keyword evidence="1" id="KW-0472">Membrane</keyword>
<comment type="caution">
    <text evidence="2">The sequence shown here is derived from an EMBL/GenBank/DDBJ whole genome shotgun (WGS) entry which is preliminary data.</text>
</comment>
<evidence type="ECO:0000313" key="3">
    <source>
        <dbReference type="Proteomes" id="UP000019063"/>
    </source>
</evidence>
<dbReference type="STRING" id="1379903.ATO8_02735"/>
<name>W4HQT5_9RHOB</name>
<feature type="transmembrane region" description="Helical" evidence="1">
    <location>
        <begin position="276"/>
        <end position="295"/>
    </location>
</feature>
<feature type="transmembrane region" description="Helical" evidence="1">
    <location>
        <begin position="145"/>
        <end position="166"/>
    </location>
</feature>
<dbReference type="Proteomes" id="UP000019063">
    <property type="component" value="Unassembled WGS sequence"/>
</dbReference>
<dbReference type="AlphaFoldDB" id="W4HQT5"/>
<gene>
    <name evidence="2" type="ORF">ATO8_02735</name>
</gene>
<keyword evidence="1" id="KW-0812">Transmembrane</keyword>
<protein>
    <recommendedName>
        <fullName evidence="4">Glycosyltransferase RgtA/B/C/D-like domain-containing protein</fullName>
    </recommendedName>
</protein>
<dbReference type="eggNOG" id="COG4993">
    <property type="taxonomic scope" value="Bacteria"/>
</dbReference>
<keyword evidence="1" id="KW-1133">Transmembrane helix</keyword>
<feature type="transmembrane region" description="Helical" evidence="1">
    <location>
        <begin position="307"/>
        <end position="333"/>
    </location>
</feature>
<feature type="transmembrane region" description="Helical" evidence="1">
    <location>
        <begin position="224"/>
        <end position="243"/>
    </location>
</feature>